<dbReference type="InterPro" id="IPR050463">
    <property type="entry name" value="Gfo/Idh/MocA_oxidrdct_glycsds"/>
</dbReference>
<dbReference type="Proteomes" id="UP001596514">
    <property type="component" value="Unassembled WGS sequence"/>
</dbReference>
<keyword evidence="1" id="KW-0560">Oxidoreductase</keyword>
<name>A0ABW2T103_9ACTN</name>
<proteinExistence type="predicted"/>
<keyword evidence="5" id="KW-1185">Reference proteome</keyword>
<dbReference type="InterPro" id="IPR036291">
    <property type="entry name" value="NAD(P)-bd_dom_sf"/>
</dbReference>
<accession>A0ABW2T103</accession>
<feature type="domain" description="GFO/IDH/MocA-like oxidoreductase" evidence="3">
    <location>
        <begin position="133"/>
        <end position="266"/>
    </location>
</feature>
<dbReference type="Gene3D" id="3.30.360.10">
    <property type="entry name" value="Dihydrodipicolinate Reductase, domain 2"/>
    <property type="match status" value="1"/>
</dbReference>
<dbReference type="PANTHER" id="PTHR43818">
    <property type="entry name" value="BCDNA.GH03377"/>
    <property type="match status" value="1"/>
</dbReference>
<evidence type="ECO:0000259" key="2">
    <source>
        <dbReference type="Pfam" id="PF01408"/>
    </source>
</evidence>
<protein>
    <submittedName>
        <fullName evidence="4">Gfo/Idh/MocA family protein</fullName>
    </submittedName>
</protein>
<evidence type="ECO:0000313" key="5">
    <source>
        <dbReference type="Proteomes" id="UP001596514"/>
    </source>
</evidence>
<dbReference type="InterPro" id="IPR000683">
    <property type="entry name" value="Gfo/Idh/MocA-like_OxRdtase_N"/>
</dbReference>
<evidence type="ECO:0000313" key="4">
    <source>
        <dbReference type="EMBL" id="MFC7602290.1"/>
    </source>
</evidence>
<dbReference type="PANTHER" id="PTHR43818:SF11">
    <property type="entry name" value="BCDNA.GH03377"/>
    <property type="match status" value="1"/>
</dbReference>
<dbReference type="RefSeq" id="WP_343964298.1">
    <property type="nucleotide sequence ID" value="NZ_BAAAGK010000023.1"/>
</dbReference>
<feature type="domain" description="Gfo/Idh/MocA-like oxidoreductase N-terminal" evidence="2">
    <location>
        <begin position="6"/>
        <end position="117"/>
    </location>
</feature>
<dbReference type="Pfam" id="PF01408">
    <property type="entry name" value="GFO_IDH_MocA"/>
    <property type="match status" value="1"/>
</dbReference>
<sequence length="373" mass="39418">MPVPPVRCAVVGCGNVSAKYLRTLTRAPIIDIVACCDSIPERARRLAASCARAVPASLPETLRDASIELVINLTPPRWHAGITRQALEAGKSVYTEKPLAASATELDELLATAPVDGALLGGAPDTALGAAAQAARRAIDGGLIGHPLGAAAALLTPGHERSCPTPEVFYRPGAGPLLDMGVYYLSMLVGLLGPVRDVVGTHRRPSPLRSIDTGPRAGETFLADVPTHLAALLEFETGAVATLTASFEVWGTRIPHLEIFGTEGTLAIPDPNFYTGKVRLRTARSPRWTTVSYPADAPQGRGIGVIDMAHALRGLTEQRLTGELVGHVMETMLAIETPETSPVRLRARCDRPAPLGAAPYATGCWWCDRCGDP</sequence>
<evidence type="ECO:0000259" key="3">
    <source>
        <dbReference type="Pfam" id="PF22725"/>
    </source>
</evidence>
<comment type="caution">
    <text evidence="4">The sequence shown here is derived from an EMBL/GenBank/DDBJ whole genome shotgun (WGS) entry which is preliminary data.</text>
</comment>
<evidence type="ECO:0000256" key="1">
    <source>
        <dbReference type="ARBA" id="ARBA00023002"/>
    </source>
</evidence>
<reference evidence="5" key="1">
    <citation type="journal article" date="2019" name="Int. J. Syst. Evol. Microbiol.">
        <title>The Global Catalogue of Microorganisms (GCM) 10K type strain sequencing project: providing services to taxonomists for standard genome sequencing and annotation.</title>
        <authorList>
            <consortium name="The Broad Institute Genomics Platform"/>
            <consortium name="The Broad Institute Genome Sequencing Center for Infectious Disease"/>
            <person name="Wu L."/>
            <person name="Ma J."/>
        </authorList>
    </citation>
    <scope>NUCLEOTIDE SEQUENCE [LARGE SCALE GENOMIC DNA]</scope>
    <source>
        <strain evidence="5">JCM 10083</strain>
    </source>
</reference>
<gene>
    <name evidence="4" type="ORF">ACFQVD_19505</name>
</gene>
<dbReference type="InterPro" id="IPR055170">
    <property type="entry name" value="GFO_IDH_MocA-like_dom"/>
</dbReference>
<dbReference type="Pfam" id="PF22725">
    <property type="entry name" value="GFO_IDH_MocA_C3"/>
    <property type="match status" value="1"/>
</dbReference>
<dbReference type="SUPFAM" id="SSF55347">
    <property type="entry name" value="Glyceraldehyde-3-phosphate dehydrogenase-like, C-terminal domain"/>
    <property type="match status" value="1"/>
</dbReference>
<organism evidence="4 5">
    <name type="scientific">Streptosporangium amethystogenes subsp. fukuiense</name>
    <dbReference type="NCBI Taxonomy" id="698418"/>
    <lineage>
        <taxon>Bacteria</taxon>
        <taxon>Bacillati</taxon>
        <taxon>Actinomycetota</taxon>
        <taxon>Actinomycetes</taxon>
        <taxon>Streptosporangiales</taxon>
        <taxon>Streptosporangiaceae</taxon>
        <taxon>Streptosporangium</taxon>
    </lineage>
</organism>
<dbReference type="Gene3D" id="3.40.50.720">
    <property type="entry name" value="NAD(P)-binding Rossmann-like Domain"/>
    <property type="match status" value="1"/>
</dbReference>
<dbReference type="EMBL" id="JBHTEE010000001">
    <property type="protein sequence ID" value="MFC7602290.1"/>
    <property type="molecule type" value="Genomic_DNA"/>
</dbReference>
<dbReference type="SUPFAM" id="SSF51735">
    <property type="entry name" value="NAD(P)-binding Rossmann-fold domains"/>
    <property type="match status" value="1"/>
</dbReference>